<name>A0ABT6MH22_9NOCA</name>
<evidence type="ECO:0000256" key="2">
    <source>
        <dbReference type="ARBA" id="ARBA00022603"/>
    </source>
</evidence>
<keyword evidence="3" id="KW-0808">Transferase</keyword>
<evidence type="ECO:0000256" key="3">
    <source>
        <dbReference type="ARBA" id="ARBA00022679"/>
    </source>
</evidence>
<dbReference type="GO" id="GO:0032259">
    <property type="term" value="P:methylation"/>
    <property type="evidence" value="ECO:0007669"/>
    <property type="project" value="UniProtKB-KW"/>
</dbReference>
<keyword evidence="6" id="KW-1185">Reference proteome</keyword>
<dbReference type="GO" id="GO:0008168">
    <property type="term" value="F:methyltransferase activity"/>
    <property type="evidence" value="ECO:0007669"/>
    <property type="project" value="UniProtKB-KW"/>
</dbReference>
<dbReference type="PANTHER" id="PTHR44942">
    <property type="entry name" value="METHYLTRANSF_11 DOMAIN-CONTAINING PROTEIN"/>
    <property type="match status" value="1"/>
</dbReference>
<dbReference type="InterPro" id="IPR051052">
    <property type="entry name" value="Diverse_substrate_MTase"/>
</dbReference>
<dbReference type="PANTHER" id="PTHR44942:SF4">
    <property type="entry name" value="METHYLTRANSFERASE TYPE 11 DOMAIN-CONTAINING PROTEIN"/>
    <property type="match status" value="1"/>
</dbReference>
<dbReference type="Proteomes" id="UP001160334">
    <property type="component" value="Unassembled WGS sequence"/>
</dbReference>
<evidence type="ECO:0000256" key="1">
    <source>
        <dbReference type="ARBA" id="ARBA00008361"/>
    </source>
</evidence>
<dbReference type="EMBL" id="JARXVC010000013">
    <property type="protein sequence ID" value="MDH6283175.1"/>
    <property type="molecule type" value="Genomic_DNA"/>
</dbReference>
<gene>
    <name evidence="5" type="ORF">M2280_004418</name>
</gene>
<dbReference type="InterPro" id="IPR029063">
    <property type="entry name" value="SAM-dependent_MTases_sf"/>
</dbReference>
<dbReference type="RefSeq" id="WP_280762455.1">
    <property type="nucleotide sequence ID" value="NZ_JARXVC010000013.1"/>
</dbReference>
<dbReference type="Gene3D" id="3.40.50.150">
    <property type="entry name" value="Vaccinia Virus protein VP39"/>
    <property type="match status" value="1"/>
</dbReference>
<evidence type="ECO:0000313" key="5">
    <source>
        <dbReference type="EMBL" id="MDH6283175.1"/>
    </source>
</evidence>
<evidence type="ECO:0000259" key="4">
    <source>
        <dbReference type="Pfam" id="PF08241"/>
    </source>
</evidence>
<dbReference type="SUPFAM" id="SSF53335">
    <property type="entry name" value="S-adenosyl-L-methionine-dependent methyltransferases"/>
    <property type="match status" value="1"/>
</dbReference>
<sequence length="254" mass="28145">MASGAEPTKNWFEHGGQAYARFRPEYPDELSAFLASAAPSRGTAVDVGCGTGQLTVQLAAHFDVVVGVDPSTEQIANASPSDGVRYVDGPAERLPLPDHSASLVTAAQSAHWFDLPAFYREVRRITVDHAVVALISYGVLGFDHDRIDARFQRFYRDEIGPYWPAERRLVDSGYADIDFPFDEQPTPPLQIRKDWNLPELLGYISTWSAVRRARDAGREDVLEAFATDLTALWGDAPTARAVTWPVNMRVGKIR</sequence>
<accession>A0ABT6MH22</accession>
<reference evidence="5 6" key="1">
    <citation type="submission" date="2023-04" db="EMBL/GenBank/DDBJ databases">
        <title>Forest soil microbial communities from Buena Vista Peninsula, Colon Province, Panama.</title>
        <authorList>
            <person name="Bouskill N."/>
        </authorList>
    </citation>
    <scope>NUCLEOTIDE SEQUENCE [LARGE SCALE GENOMIC DNA]</scope>
    <source>
        <strain evidence="5 6">CFH S0262</strain>
    </source>
</reference>
<comment type="similarity">
    <text evidence="1">Belongs to the methyltransferase superfamily.</text>
</comment>
<dbReference type="CDD" id="cd02440">
    <property type="entry name" value="AdoMet_MTases"/>
    <property type="match status" value="1"/>
</dbReference>
<organism evidence="5 6">
    <name type="scientific">Prescottella agglutinans</name>
    <dbReference type="NCBI Taxonomy" id="1644129"/>
    <lineage>
        <taxon>Bacteria</taxon>
        <taxon>Bacillati</taxon>
        <taxon>Actinomycetota</taxon>
        <taxon>Actinomycetes</taxon>
        <taxon>Mycobacteriales</taxon>
        <taxon>Nocardiaceae</taxon>
        <taxon>Prescottella</taxon>
    </lineage>
</organism>
<keyword evidence="2 5" id="KW-0489">Methyltransferase</keyword>
<feature type="domain" description="Methyltransferase type 11" evidence="4">
    <location>
        <begin position="45"/>
        <end position="127"/>
    </location>
</feature>
<dbReference type="InterPro" id="IPR013216">
    <property type="entry name" value="Methyltransf_11"/>
</dbReference>
<protein>
    <submittedName>
        <fullName evidence="5">SAM-dependent methyltransferase</fullName>
    </submittedName>
</protein>
<evidence type="ECO:0000313" key="6">
    <source>
        <dbReference type="Proteomes" id="UP001160334"/>
    </source>
</evidence>
<dbReference type="Pfam" id="PF08241">
    <property type="entry name" value="Methyltransf_11"/>
    <property type="match status" value="1"/>
</dbReference>
<proteinExistence type="inferred from homology"/>
<comment type="caution">
    <text evidence="5">The sequence shown here is derived from an EMBL/GenBank/DDBJ whole genome shotgun (WGS) entry which is preliminary data.</text>
</comment>